<feature type="domain" description="DUF632" evidence="1">
    <location>
        <begin position="1"/>
        <end position="207"/>
    </location>
</feature>
<evidence type="ECO:0000259" key="1">
    <source>
        <dbReference type="Pfam" id="PF04782"/>
    </source>
</evidence>
<protein>
    <recommendedName>
        <fullName evidence="1">DUF632 domain-containing protein</fullName>
    </recommendedName>
</protein>
<dbReference type="EMBL" id="JAAMPC010000008">
    <property type="protein sequence ID" value="KAG2299332.1"/>
    <property type="molecule type" value="Genomic_DNA"/>
</dbReference>
<dbReference type="Pfam" id="PF04782">
    <property type="entry name" value="DUF632"/>
    <property type="match status" value="1"/>
</dbReference>
<comment type="caution">
    <text evidence="2">The sequence shown here is derived from an EMBL/GenBank/DDBJ whole genome shotgun (WGS) entry which is preliminary data.</text>
</comment>
<dbReference type="Proteomes" id="UP000886595">
    <property type="component" value="Unassembled WGS sequence"/>
</dbReference>
<gene>
    <name evidence="2" type="ORF">Bca52824_035804</name>
</gene>
<dbReference type="OrthoDB" id="1088490at2759"/>
<dbReference type="InterPro" id="IPR006867">
    <property type="entry name" value="DUF632"/>
</dbReference>
<accession>A0A8X7S3U5</accession>
<keyword evidence="3" id="KW-1185">Reference proteome</keyword>
<sequence>MTLEKLYAWEKKLHAEVTAEEKLRVSYEKGYSFLKSLDQNGAEPSEIYEAEAEVASFIKVNVSVRAVESVSMRVHKIRDEELSFQVNKVINVFKEMWRFLAKCHHKQFQEITRSKSCVHVVGKGSRKVTMKVEEQIRRFRESLRGYIDAHRGFVRLLNEWLNRNIMEVEDLTMTEAPDIFRVSSEWLREIENVDEVKVLSAVEEMELRFRSLGLKQVEEVKQRLRTERLCKELERKTKEVEEGWGTQAEEVMGPELLSLRESATHETEKHEGVIREINDAVSMSLQECLVHVFEALEEFCFGNFKAYQSIRIGLTETETQS</sequence>
<proteinExistence type="predicted"/>
<dbReference type="PANTHER" id="PTHR21450">
    <property type="entry name" value="PROTEIN ALTERED PHOSPHATE STARVATION RESPONSE 1"/>
    <property type="match status" value="1"/>
</dbReference>
<dbReference type="AlphaFoldDB" id="A0A8X7S3U5"/>
<reference evidence="2 3" key="1">
    <citation type="submission" date="2020-02" db="EMBL/GenBank/DDBJ databases">
        <authorList>
            <person name="Ma Q."/>
            <person name="Huang Y."/>
            <person name="Song X."/>
            <person name="Pei D."/>
        </authorList>
    </citation>
    <scope>NUCLEOTIDE SEQUENCE [LARGE SCALE GENOMIC DNA]</scope>
    <source>
        <strain evidence="2">Sxm20200214</strain>
        <tissue evidence="2">Leaf</tissue>
    </source>
</reference>
<organism evidence="2 3">
    <name type="scientific">Brassica carinata</name>
    <name type="common">Ethiopian mustard</name>
    <name type="synonym">Abyssinian cabbage</name>
    <dbReference type="NCBI Taxonomy" id="52824"/>
    <lineage>
        <taxon>Eukaryota</taxon>
        <taxon>Viridiplantae</taxon>
        <taxon>Streptophyta</taxon>
        <taxon>Embryophyta</taxon>
        <taxon>Tracheophyta</taxon>
        <taxon>Spermatophyta</taxon>
        <taxon>Magnoliopsida</taxon>
        <taxon>eudicotyledons</taxon>
        <taxon>Gunneridae</taxon>
        <taxon>Pentapetalae</taxon>
        <taxon>rosids</taxon>
        <taxon>malvids</taxon>
        <taxon>Brassicales</taxon>
        <taxon>Brassicaceae</taxon>
        <taxon>Brassiceae</taxon>
        <taxon>Brassica</taxon>
    </lineage>
</organism>
<dbReference type="PANTHER" id="PTHR21450:SF43">
    <property type="entry name" value="DUF630 FAMILY PROTEIN"/>
    <property type="match status" value="1"/>
</dbReference>
<evidence type="ECO:0000313" key="3">
    <source>
        <dbReference type="Proteomes" id="UP000886595"/>
    </source>
</evidence>
<name>A0A8X7S3U5_BRACI</name>
<evidence type="ECO:0000313" key="2">
    <source>
        <dbReference type="EMBL" id="KAG2299332.1"/>
    </source>
</evidence>